<name>A0ABP8C6S3_9FLAO</name>
<dbReference type="RefSeq" id="WP_344787505.1">
    <property type="nucleotide sequence ID" value="NZ_BAABCA010000003.1"/>
</dbReference>
<organism evidence="1 2">
    <name type="scientific">Postechiella marina</name>
    <dbReference type="NCBI Taxonomy" id="943941"/>
    <lineage>
        <taxon>Bacteria</taxon>
        <taxon>Pseudomonadati</taxon>
        <taxon>Bacteroidota</taxon>
        <taxon>Flavobacteriia</taxon>
        <taxon>Flavobacteriales</taxon>
        <taxon>Flavobacteriaceae</taxon>
        <taxon>Postechiella</taxon>
    </lineage>
</organism>
<evidence type="ECO:0008006" key="3">
    <source>
        <dbReference type="Google" id="ProtNLM"/>
    </source>
</evidence>
<sequence>MNHIKTILLFLVFINYYNLASQSNFNSLGESVVSVENKTSKSYSFNFVLRSRYFLYQPETFNYKQQQVDAFHFSNFKLKQSYKLSLGVYYRNRDWFDSGHDELRFLEQITYSKKRAIAKHSHRFRAEQRIINSKTIYRQRYKFEINTPLNTNTVKSYLITAIEGLLSLNKTIKPETDLRFTAIVGWQISEDLKLQTGLEHRFEAFNLAAKNNLFVLSSAVIKI</sequence>
<evidence type="ECO:0000313" key="1">
    <source>
        <dbReference type="EMBL" id="GAA4234703.1"/>
    </source>
</evidence>
<proteinExistence type="predicted"/>
<evidence type="ECO:0000313" key="2">
    <source>
        <dbReference type="Proteomes" id="UP001501496"/>
    </source>
</evidence>
<dbReference type="InterPro" id="IPR019619">
    <property type="entry name" value="DUF2490"/>
</dbReference>
<accession>A0ABP8C6S3</accession>
<dbReference type="Proteomes" id="UP001501496">
    <property type="component" value="Unassembled WGS sequence"/>
</dbReference>
<dbReference type="EMBL" id="BAABCA010000003">
    <property type="protein sequence ID" value="GAA4234703.1"/>
    <property type="molecule type" value="Genomic_DNA"/>
</dbReference>
<reference evidence="2" key="1">
    <citation type="journal article" date="2019" name="Int. J. Syst. Evol. Microbiol.">
        <title>The Global Catalogue of Microorganisms (GCM) 10K type strain sequencing project: providing services to taxonomists for standard genome sequencing and annotation.</title>
        <authorList>
            <consortium name="The Broad Institute Genomics Platform"/>
            <consortium name="The Broad Institute Genome Sequencing Center for Infectious Disease"/>
            <person name="Wu L."/>
            <person name="Ma J."/>
        </authorList>
    </citation>
    <scope>NUCLEOTIDE SEQUENCE [LARGE SCALE GENOMIC DNA]</scope>
    <source>
        <strain evidence="2">JCM 17630</strain>
    </source>
</reference>
<protein>
    <recommendedName>
        <fullName evidence="3">DUF2490 domain-containing protein</fullName>
    </recommendedName>
</protein>
<gene>
    <name evidence="1" type="ORF">GCM10022291_14760</name>
</gene>
<keyword evidence="2" id="KW-1185">Reference proteome</keyword>
<dbReference type="Pfam" id="PF10677">
    <property type="entry name" value="DUF2490"/>
    <property type="match status" value="1"/>
</dbReference>
<comment type="caution">
    <text evidence="1">The sequence shown here is derived from an EMBL/GenBank/DDBJ whole genome shotgun (WGS) entry which is preliminary data.</text>
</comment>